<gene>
    <name evidence="2" type="ORF">PECUL_23A057510</name>
</gene>
<keyword evidence="3" id="KW-1185">Reference proteome</keyword>
<dbReference type="Proteomes" id="UP001295444">
    <property type="component" value="Chromosome 05"/>
</dbReference>
<evidence type="ECO:0000256" key="1">
    <source>
        <dbReference type="SAM" id="Coils"/>
    </source>
</evidence>
<organism evidence="2 3">
    <name type="scientific">Pelobates cultripes</name>
    <name type="common">Western spadefoot toad</name>
    <dbReference type="NCBI Taxonomy" id="61616"/>
    <lineage>
        <taxon>Eukaryota</taxon>
        <taxon>Metazoa</taxon>
        <taxon>Chordata</taxon>
        <taxon>Craniata</taxon>
        <taxon>Vertebrata</taxon>
        <taxon>Euteleostomi</taxon>
        <taxon>Amphibia</taxon>
        <taxon>Batrachia</taxon>
        <taxon>Anura</taxon>
        <taxon>Pelobatoidea</taxon>
        <taxon>Pelobatidae</taxon>
        <taxon>Pelobates</taxon>
    </lineage>
</organism>
<name>A0AAD1SB13_PELCU</name>
<dbReference type="AlphaFoldDB" id="A0AAD1SB13"/>
<evidence type="ECO:0008006" key="4">
    <source>
        <dbReference type="Google" id="ProtNLM"/>
    </source>
</evidence>
<feature type="coiled-coil region" evidence="1">
    <location>
        <begin position="15"/>
        <end position="245"/>
    </location>
</feature>
<evidence type="ECO:0000313" key="2">
    <source>
        <dbReference type="EMBL" id="CAH2295795.1"/>
    </source>
</evidence>
<keyword evidence="1" id="KW-0175">Coiled coil</keyword>
<dbReference type="EMBL" id="OW240916">
    <property type="protein sequence ID" value="CAH2295795.1"/>
    <property type="molecule type" value="Genomic_DNA"/>
</dbReference>
<accession>A0AAD1SB13</accession>
<evidence type="ECO:0000313" key="3">
    <source>
        <dbReference type="Proteomes" id="UP001295444"/>
    </source>
</evidence>
<reference evidence="2" key="1">
    <citation type="submission" date="2022-03" db="EMBL/GenBank/DDBJ databases">
        <authorList>
            <person name="Alioto T."/>
            <person name="Alioto T."/>
            <person name="Gomez Garrido J."/>
        </authorList>
    </citation>
    <scope>NUCLEOTIDE SEQUENCE</scope>
</reference>
<protein>
    <recommendedName>
        <fullName evidence="4">Coiled-coil domain-containing protein 62</fullName>
    </recommendedName>
</protein>
<sequence>MNSSSPKFLCTDLENSTIQKQRSELQLLIAELKDRDKELNDLVSVHRSQLLNWENDRQKILKLEQKCSRLENELKKRNEIIRSLTKRIKLMENQQQDRKTNLENTQQQLQELSFKAASECQDLEEKNQCLNDSVVELSSRIGRLQAREEELTTLLKLKDKDINEATNHIKEFTSRFKDLEASLRETRNGEASAIKEAEELKPRLKGLKREIDKLKDILNQKTVENNEQREEIIRLKQEITYWQAEQAFTAEREKRKDQLILLAKSKQDRSDAELQNLRQVYMKQHNDLQFLHLSLESSQNLMQNQGQKADTSDGSLDLNSLSLSTPEVDGNLLNAQNLHDNLLPELKLPLMQSTLKDSVFHRSQKSSSPTLHRLLAESRQMVADLELSMVLPAPYNSPRNHNEQVQRHGQATDCENSLNPVFLRWKVFKLKKESSPRLACENGYEDMSCRSFSTPLADINYVSCAAINLGTSPASSARILGAS</sequence>
<proteinExistence type="predicted"/>